<dbReference type="KEGG" id="woc:BA177_06390"/>
<protein>
    <submittedName>
        <fullName evidence="2">Uncharacterized protein</fullName>
    </submittedName>
</protein>
<dbReference type="AlphaFoldDB" id="A0A193LES6"/>
<dbReference type="Proteomes" id="UP000092695">
    <property type="component" value="Chromosome"/>
</dbReference>
<keyword evidence="1" id="KW-1133">Transmembrane helix</keyword>
<dbReference type="EMBL" id="CP016268">
    <property type="protein sequence ID" value="ANO50884.1"/>
    <property type="molecule type" value="Genomic_DNA"/>
</dbReference>
<evidence type="ECO:0000313" key="3">
    <source>
        <dbReference type="Proteomes" id="UP000092695"/>
    </source>
</evidence>
<organism evidence="2 3">
    <name type="scientific">Woeseia oceani</name>
    <dbReference type="NCBI Taxonomy" id="1548547"/>
    <lineage>
        <taxon>Bacteria</taxon>
        <taxon>Pseudomonadati</taxon>
        <taxon>Pseudomonadota</taxon>
        <taxon>Gammaproteobacteria</taxon>
        <taxon>Woeseiales</taxon>
        <taxon>Woeseiaceae</taxon>
        <taxon>Woeseia</taxon>
    </lineage>
</organism>
<keyword evidence="3" id="KW-1185">Reference proteome</keyword>
<keyword evidence="1" id="KW-0812">Transmembrane</keyword>
<accession>A0A193LES6</accession>
<evidence type="ECO:0000256" key="1">
    <source>
        <dbReference type="SAM" id="Phobius"/>
    </source>
</evidence>
<sequence>MPGLASNAQILLAVKVDTTADLAGNRFALAADLLVWLCAFFTGGLRTFWVLCFARQGTDESLKHCGLLIRSLTVYFL</sequence>
<gene>
    <name evidence="2" type="ORF">BA177_06390</name>
</gene>
<evidence type="ECO:0000313" key="2">
    <source>
        <dbReference type="EMBL" id="ANO50884.1"/>
    </source>
</evidence>
<reference evidence="2 3" key="1">
    <citation type="submission" date="2016-06" db="EMBL/GenBank/DDBJ databases">
        <title>Complete genome sequence of a deep-branching marine Gamma Proteobacterium Woeseia oceani type strain XK5.</title>
        <authorList>
            <person name="Mu D."/>
            <person name="Du Z."/>
        </authorList>
    </citation>
    <scope>NUCLEOTIDE SEQUENCE [LARGE SCALE GENOMIC DNA]</scope>
    <source>
        <strain evidence="2 3">XK5</strain>
    </source>
</reference>
<feature type="transmembrane region" description="Helical" evidence="1">
    <location>
        <begin position="33"/>
        <end position="54"/>
    </location>
</feature>
<proteinExistence type="predicted"/>
<name>A0A193LES6_9GAMM</name>
<keyword evidence="1" id="KW-0472">Membrane</keyword>